<feature type="domain" description="PepSY" evidence="2">
    <location>
        <begin position="34"/>
        <end position="90"/>
    </location>
</feature>
<dbReference type="Gene3D" id="3.10.450.40">
    <property type="match status" value="2"/>
</dbReference>
<sequence>MKKTWISVLLGAVLIAAVGFGIQQTFASPTGQPMSIDEASKIVTDKYPGNVTEVELEKERGKLVYEIDLKGPQGEYDVKLDAVTGEILKVKQEKVLQGNEQSNSNQQNENQGSNTNDREAATGGEQQQTPESTQAQQNSTTMISMDEAVAIALERVPGTLKEAELDRDDGRLVYEIEIKTETGEADIDVDAYTGEIVYFSIESDLD</sequence>
<feature type="compositionally biased region" description="Low complexity" evidence="1">
    <location>
        <begin position="97"/>
        <end position="114"/>
    </location>
</feature>
<comment type="caution">
    <text evidence="3">The sequence shown here is derived from an EMBL/GenBank/DDBJ whole genome shotgun (WGS) entry which is preliminary data.</text>
</comment>
<evidence type="ECO:0000313" key="4">
    <source>
        <dbReference type="Proteomes" id="UP001235840"/>
    </source>
</evidence>
<dbReference type="Proteomes" id="UP001235840">
    <property type="component" value="Unassembled WGS sequence"/>
</dbReference>
<feature type="compositionally biased region" description="Low complexity" evidence="1">
    <location>
        <begin position="125"/>
        <end position="137"/>
    </location>
</feature>
<protein>
    <submittedName>
        <fullName evidence="3">Membrane protein YkoI</fullName>
    </submittedName>
</protein>
<organism evidence="3 4">
    <name type="scientific">Caldalkalibacillus horti</name>
    <dbReference type="NCBI Taxonomy" id="77523"/>
    <lineage>
        <taxon>Bacteria</taxon>
        <taxon>Bacillati</taxon>
        <taxon>Bacillota</taxon>
        <taxon>Bacilli</taxon>
        <taxon>Bacillales</taxon>
        <taxon>Bacillaceae</taxon>
        <taxon>Caldalkalibacillus</taxon>
    </lineage>
</organism>
<evidence type="ECO:0000256" key="1">
    <source>
        <dbReference type="SAM" id="MobiDB-lite"/>
    </source>
</evidence>
<dbReference type="Pfam" id="PF03413">
    <property type="entry name" value="PepSY"/>
    <property type="match status" value="2"/>
</dbReference>
<gene>
    <name evidence="3" type="ORF">J2S11_003831</name>
</gene>
<dbReference type="InterPro" id="IPR025711">
    <property type="entry name" value="PepSY"/>
</dbReference>
<name>A0ABT9W3S2_9BACI</name>
<feature type="region of interest" description="Disordered" evidence="1">
    <location>
        <begin position="96"/>
        <end position="139"/>
    </location>
</feature>
<evidence type="ECO:0000259" key="2">
    <source>
        <dbReference type="Pfam" id="PF03413"/>
    </source>
</evidence>
<feature type="domain" description="PepSY" evidence="2">
    <location>
        <begin position="143"/>
        <end position="197"/>
    </location>
</feature>
<proteinExistence type="predicted"/>
<accession>A0ABT9W3S2</accession>
<reference evidence="3 4" key="1">
    <citation type="submission" date="2023-07" db="EMBL/GenBank/DDBJ databases">
        <title>Genomic Encyclopedia of Type Strains, Phase IV (KMG-IV): sequencing the most valuable type-strain genomes for metagenomic binning, comparative biology and taxonomic classification.</title>
        <authorList>
            <person name="Goeker M."/>
        </authorList>
    </citation>
    <scope>NUCLEOTIDE SEQUENCE [LARGE SCALE GENOMIC DNA]</scope>
    <source>
        <strain evidence="3 4">DSM 12751</strain>
    </source>
</reference>
<keyword evidence="4" id="KW-1185">Reference proteome</keyword>
<dbReference type="EMBL" id="JAUSTY010000021">
    <property type="protein sequence ID" value="MDQ0167901.1"/>
    <property type="molecule type" value="Genomic_DNA"/>
</dbReference>
<dbReference type="RefSeq" id="WP_307397203.1">
    <property type="nucleotide sequence ID" value="NZ_BAAADK010000013.1"/>
</dbReference>
<evidence type="ECO:0000313" key="3">
    <source>
        <dbReference type="EMBL" id="MDQ0167901.1"/>
    </source>
</evidence>